<organism evidence="1 2">
    <name type="scientific">Araneus ventricosus</name>
    <name type="common">Orbweaver spider</name>
    <name type="synonym">Epeira ventricosa</name>
    <dbReference type="NCBI Taxonomy" id="182803"/>
    <lineage>
        <taxon>Eukaryota</taxon>
        <taxon>Metazoa</taxon>
        <taxon>Ecdysozoa</taxon>
        <taxon>Arthropoda</taxon>
        <taxon>Chelicerata</taxon>
        <taxon>Arachnida</taxon>
        <taxon>Araneae</taxon>
        <taxon>Araneomorphae</taxon>
        <taxon>Entelegynae</taxon>
        <taxon>Araneoidea</taxon>
        <taxon>Araneidae</taxon>
        <taxon>Araneus</taxon>
    </lineage>
</organism>
<dbReference type="EMBL" id="BGPR01000039">
    <property type="protein sequence ID" value="GBL84806.1"/>
    <property type="molecule type" value="Genomic_DNA"/>
</dbReference>
<proteinExistence type="predicted"/>
<comment type="caution">
    <text evidence="1">The sequence shown here is derived from an EMBL/GenBank/DDBJ whole genome shotgun (WGS) entry which is preliminary data.</text>
</comment>
<name>A0A4Y2B0J3_ARAVE</name>
<dbReference type="AlphaFoldDB" id="A0A4Y2B0J3"/>
<protein>
    <submittedName>
        <fullName evidence="1">Uncharacterized protein</fullName>
    </submittedName>
</protein>
<reference evidence="1 2" key="1">
    <citation type="journal article" date="2019" name="Sci. Rep.">
        <title>Orb-weaving spider Araneus ventricosus genome elucidates the spidroin gene catalogue.</title>
        <authorList>
            <person name="Kono N."/>
            <person name="Nakamura H."/>
            <person name="Ohtoshi R."/>
            <person name="Moran D.A.P."/>
            <person name="Shinohara A."/>
            <person name="Yoshida Y."/>
            <person name="Fujiwara M."/>
            <person name="Mori M."/>
            <person name="Tomita M."/>
            <person name="Arakawa K."/>
        </authorList>
    </citation>
    <scope>NUCLEOTIDE SEQUENCE [LARGE SCALE GENOMIC DNA]</scope>
</reference>
<keyword evidence="2" id="KW-1185">Reference proteome</keyword>
<gene>
    <name evidence="1" type="ORF">AVEN_93839_1</name>
</gene>
<sequence>MESNIGIIGRSYLIGPVLQQHEGLIILNRSQMTKMTPELAAPSPNFRTIPTEGQLAPTDLTCTRPAYTAAPRQNQALNSPAPKSRLYHQGIAALH</sequence>
<accession>A0A4Y2B0J3</accession>
<evidence type="ECO:0000313" key="1">
    <source>
        <dbReference type="EMBL" id="GBL84806.1"/>
    </source>
</evidence>
<dbReference type="Proteomes" id="UP000499080">
    <property type="component" value="Unassembled WGS sequence"/>
</dbReference>
<evidence type="ECO:0000313" key="2">
    <source>
        <dbReference type="Proteomes" id="UP000499080"/>
    </source>
</evidence>